<feature type="chain" id="PRO_5046566724" evidence="3">
    <location>
        <begin position="33"/>
        <end position="603"/>
    </location>
</feature>
<keyword evidence="2" id="KW-0472">Membrane</keyword>
<feature type="transmembrane region" description="Helical" evidence="2">
    <location>
        <begin position="229"/>
        <end position="250"/>
    </location>
</feature>
<feature type="transmembrane region" description="Helical" evidence="2">
    <location>
        <begin position="347"/>
        <end position="364"/>
    </location>
</feature>
<evidence type="ECO:0000256" key="2">
    <source>
        <dbReference type="SAM" id="Phobius"/>
    </source>
</evidence>
<dbReference type="RefSeq" id="WP_313868669.1">
    <property type="nucleotide sequence ID" value="NZ_CP132507.1"/>
</dbReference>
<reference evidence="5 6" key="1">
    <citation type="submission" date="2023-08" db="EMBL/GenBank/DDBJ databases">
        <title>Rhodoferax potami sp. nov. and Rhodoferax mekongensis sp. nov., isolated from the Mekong River in Thailand.</title>
        <authorList>
            <person name="Kitikhun S."/>
            <person name="Charoenyingcharoen P."/>
            <person name="Siriarchawattana P."/>
            <person name="Likhitrattanapisal S."/>
            <person name="Nilsakha T."/>
            <person name="Chanpet A."/>
            <person name="Rattanawaree P."/>
            <person name="Ingsriswang S."/>
        </authorList>
    </citation>
    <scope>NUCLEOTIDE SEQUENCE [LARGE SCALE GENOMIC DNA]</scope>
    <source>
        <strain evidence="5 6">TBRC 17307</strain>
    </source>
</reference>
<accession>A0ABZ0B2V8</accession>
<gene>
    <name evidence="5" type="ORF">RAN89_05825</name>
</gene>
<feature type="transmembrane region" description="Helical" evidence="2">
    <location>
        <begin position="376"/>
        <end position="395"/>
    </location>
</feature>
<name>A0ABZ0B2V8_9BURK</name>
<dbReference type="Proteomes" id="UP001302257">
    <property type="component" value="Chromosome"/>
</dbReference>
<dbReference type="InterPro" id="IPR011623">
    <property type="entry name" value="7TMR_DISM_rcpt_extracell_dom1"/>
</dbReference>
<keyword evidence="3" id="KW-0732">Signal</keyword>
<evidence type="ECO:0000256" key="1">
    <source>
        <dbReference type="SAM" id="MobiDB-lite"/>
    </source>
</evidence>
<keyword evidence="2" id="KW-1133">Transmembrane helix</keyword>
<dbReference type="InterPro" id="IPR011622">
    <property type="entry name" value="7TMR_DISM_rcpt_extracell_dom2"/>
</dbReference>
<feature type="signal peptide" evidence="3">
    <location>
        <begin position="1"/>
        <end position="32"/>
    </location>
</feature>
<evidence type="ECO:0000256" key="3">
    <source>
        <dbReference type="SAM" id="SignalP"/>
    </source>
</evidence>
<dbReference type="Pfam" id="PF07696">
    <property type="entry name" value="7TMR-DISMED2"/>
    <property type="match status" value="1"/>
</dbReference>
<dbReference type="Gene3D" id="2.60.40.2380">
    <property type="match status" value="1"/>
</dbReference>
<evidence type="ECO:0000313" key="5">
    <source>
        <dbReference type="EMBL" id="WNO05945.1"/>
    </source>
</evidence>
<dbReference type="SMART" id="SM00267">
    <property type="entry name" value="GGDEF"/>
    <property type="match status" value="1"/>
</dbReference>
<feature type="transmembrane region" description="Helical" evidence="2">
    <location>
        <begin position="316"/>
        <end position="335"/>
    </location>
</feature>
<dbReference type="Pfam" id="PF07695">
    <property type="entry name" value="7TMR-DISM_7TM"/>
    <property type="match status" value="1"/>
</dbReference>
<feature type="transmembrane region" description="Helical" evidence="2">
    <location>
        <begin position="262"/>
        <end position="280"/>
    </location>
</feature>
<feature type="transmembrane region" description="Helical" evidence="2">
    <location>
        <begin position="292"/>
        <end position="310"/>
    </location>
</feature>
<keyword evidence="2" id="KW-0812">Transmembrane</keyword>
<protein>
    <submittedName>
        <fullName evidence="5">7TM diverse intracellular signaling domain-containing protein</fullName>
    </submittedName>
</protein>
<dbReference type="Gene3D" id="3.30.70.270">
    <property type="match status" value="1"/>
</dbReference>
<feature type="domain" description="GGDEF" evidence="4">
    <location>
        <begin position="402"/>
        <end position="574"/>
    </location>
</feature>
<dbReference type="InterPro" id="IPR029787">
    <property type="entry name" value="Nucleotide_cyclase"/>
</dbReference>
<dbReference type="SUPFAM" id="SSF55073">
    <property type="entry name" value="Nucleotide cyclase"/>
    <property type="match status" value="1"/>
</dbReference>
<dbReference type="Pfam" id="PF00990">
    <property type="entry name" value="GGDEF"/>
    <property type="match status" value="1"/>
</dbReference>
<evidence type="ECO:0000313" key="6">
    <source>
        <dbReference type="Proteomes" id="UP001302257"/>
    </source>
</evidence>
<keyword evidence="6" id="KW-1185">Reference proteome</keyword>
<dbReference type="InterPro" id="IPR043128">
    <property type="entry name" value="Rev_trsase/Diguanyl_cyclase"/>
</dbReference>
<dbReference type="EMBL" id="CP132507">
    <property type="protein sequence ID" value="WNO05945.1"/>
    <property type="molecule type" value="Genomic_DNA"/>
</dbReference>
<organism evidence="5 6">
    <name type="scientific">Rhodoferax mekongensis</name>
    <dbReference type="NCBI Taxonomy" id="3068341"/>
    <lineage>
        <taxon>Bacteria</taxon>
        <taxon>Pseudomonadati</taxon>
        <taxon>Pseudomonadota</taxon>
        <taxon>Betaproteobacteria</taxon>
        <taxon>Burkholderiales</taxon>
        <taxon>Comamonadaceae</taxon>
        <taxon>Rhodoferax</taxon>
    </lineage>
</organism>
<evidence type="ECO:0000259" key="4">
    <source>
        <dbReference type="SMART" id="SM00267"/>
    </source>
</evidence>
<proteinExistence type="predicted"/>
<feature type="region of interest" description="Disordered" evidence="1">
    <location>
        <begin position="567"/>
        <end position="603"/>
    </location>
</feature>
<feature type="transmembrane region" description="Helical" evidence="2">
    <location>
        <begin position="196"/>
        <end position="217"/>
    </location>
</feature>
<dbReference type="InterPro" id="IPR000160">
    <property type="entry name" value="GGDEF_dom"/>
</dbReference>
<sequence length="603" mass="66935">MTLLACSHTLIRRALALVVLCWVALFSPHVDAQTTYILDDNAGSFRLQDSLAFLVETDGKNNVDEILKRNRNRFSPASATSSLPMREGNSVWVRLSLTRAASSTAKWTMVIPLPYLDYAALYQPDGQGGWTRQVAGDTLAVDSWTRPALYPEFRLDVPAEGVYEIYLELRNFKPSLMPLILATESKRNSQRELEHLLLGGLFGAMLMLMGVCALHYVQSGSTDDGWYTLYAASMVIIVSCMTGLSGLWLWPHSPVWSDFTHLSMPVLGPSATLIFVRHITSLDAGFPRLSQTVYGFAGFGIPIFLLGAAIDRGLADNINAAYLAIGTLLLLLATAQTWRRGHAIGRWLTITFIPTGLVTIYIALQKLHVLPAWWQSRYLMVAAVALSVPLLQQALHLRARERREVQERADALPTQDALTGLLTRPLFDTQVDLAIKRSRQHREPSAIVMVEVVNYNYLRESYGDAIAEQCLLRAAVKLHRVLRDVDPAGRVDTARFGLVLDGVASRQELTERMVRLVASGLIPLPGLRPEVTLQFHISCALLTEVVADKRTVLQELQDVLHGMSPRTRRPIRFLEPAPTMPAALPSKDDGNSDRPPLTPHSKP</sequence>